<evidence type="ECO:0000256" key="1">
    <source>
        <dbReference type="SAM" id="MobiDB-lite"/>
    </source>
</evidence>
<reference evidence="3" key="1">
    <citation type="journal article" date="2015" name="Nat. Genet.">
        <title>The genome and transcriptome of the zoonotic hookworm Ancylostoma ceylanicum identify infection-specific gene families.</title>
        <authorList>
            <person name="Schwarz E.M."/>
            <person name="Hu Y."/>
            <person name="Antoshechkin I."/>
            <person name="Miller M.M."/>
            <person name="Sternberg P.W."/>
            <person name="Aroian R.V."/>
        </authorList>
    </citation>
    <scope>NUCLEOTIDE SEQUENCE</scope>
    <source>
        <strain evidence="3">HY135</strain>
    </source>
</reference>
<name>A0A016TG74_9BILA</name>
<proteinExistence type="predicted"/>
<dbReference type="Proteomes" id="UP000024635">
    <property type="component" value="Unassembled WGS sequence"/>
</dbReference>
<keyword evidence="3" id="KW-1185">Reference proteome</keyword>
<evidence type="ECO:0000313" key="2">
    <source>
        <dbReference type="EMBL" id="EYC01573.1"/>
    </source>
</evidence>
<dbReference type="EMBL" id="JARK01001442">
    <property type="protein sequence ID" value="EYC01573.1"/>
    <property type="molecule type" value="Genomic_DNA"/>
</dbReference>
<sequence>MPGEGGGAVKLRDWSFHENGQSRSSLRPFPGQACGCPPTNPACPPQPGCPVHGVATHQAQAIPVPDELEMRAVAFGIPIGQRQHAPTNLEQFEKLVDRQEAIYAATANPVTPLAEDDSELSIGLGSQTEVRRAPAVRVSQQEDAVPENLTNDAAEEEEEELLPTTPIPEATSKCNSQVLKKLMLETIDLANMQIFINALDGGIHRLDVVPETTVAQIKKCV</sequence>
<comment type="caution">
    <text evidence="2">The sequence shown here is derived from an EMBL/GenBank/DDBJ whole genome shotgun (WGS) entry which is preliminary data.</text>
</comment>
<protein>
    <submittedName>
        <fullName evidence="2">Uncharacterized protein</fullName>
    </submittedName>
</protein>
<dbReference type="AlphaFoldDB" id="A0A016TG74"/>
<dbReference type="OrthoDB" id="5825670at2759"/>
<gene>
    <name evidence="2" type="primary">Acey_s0106.g3763</name>
    <name evidence="2" type="ORF">Y032_0106g3763</name>
</gene>
<evidence type="ECO:0000313" key="3">
    <source>
        <dbReference type="Proteomes" id="UP000024635"/>
    </source>
</evidence>
<accession>A0A016TG74</accession>
<feature type="region of interest" description="Disordered" evidence="1">
    <location>
        <begin position="137"/>
        <end position="170"/>
    </location>
</feature>
<organism evidence="2 3">
    <name type="scientific">Ancylostoma ceylanicum</name>
    <dbReference type="NCBI Taxonomy" id="53326"/>
    <lineage>
        <taxon>Eukaryota</taxon>
        <taxon>Metazoa</taxon>
        <taxon>Ecdysozoa</taxon>
        <taxon>Nematoda</taxon>
        <taxon>Chromadorea</taxon>
        <taxon>Rhabditida</taxon>
        <taxon>Rhabditina</taxon>
        <taxon>Rhabditomorpha</taxon>
        <taxon>Strongyloidea</taxon>
        <taxon>Ancylostomatidae</taxon>
        <taxon>Ancylostomatinae</taxon>
        <taxon>Ancylostoma</taxon>
    </lineage>
</organism>